<keyword evidence="1" id="KW-0812">Transmembrane</keyword>
<name>A0A975D2F2_9SPHN</name>
<feature type="transmembrane region" description="Helical" evidence="1">
    <location>
        <begin position="68"/>
        <end position="90"/>
    </location>
</feature>
<reference evidence="2" key="1">
    <citation type="submission" date="2020-07" db="EMBL/GenBank/DDBJ databases">
        <authorList>
            <person name="Camacho E."/>
        </authorList>
    </citation>
    <scope>NUCLEOTIDE SEQUENCE</scope>
    <source>
        <strain evidence="2">MPO218</strain>
    </source>
</reference>
<dbReference type="Proteomes" id="UP000664914">
    <property type="component" value="Chromosome"/>
</dbReference>
<evidence type="ECO:0000313" key="2">
    <source>
        <dbReference type="EMBL" id="QTH21424.1"/>
    </source>
</evidence>
<dbReference type="RefSeq" id="WP_011952623.1">
    <property type="nucleotide sequence ID" value="NZ_CP059319.1"/>
</dbReference>
<dbReference type="Pfam" id="PF11158">
    <property type="entry name" value="DUF2938"/>
    <property type="match status" value="1"/>
</dbReference>
<proteinExistence type="predicted"/>
<accession>A0A975D2F2</accession>
<dbReference type="OMA" id="GQFTHES"/>
<keyword evidence="1" id="KW-1133">Transmembrane helix</keyword>
<evidence type="ECO:0000313" key="3">
    <source>
        <dbReference type="Proteomes" id="UP000664914"/>
    </source>
</evidence>
<organism evidence="2 3">
    <name type="scientific">Rhizorhabdus wittichii</name>
    <dbReference type="NCBI Taxonomy" id="160791"/>
    <lineage>
        <taxon>Bacteria</taxon>
        <taxon>Pseudomonadati</taxon>
        <taxon>Pseudomonadota</taxon>
        <taxon>Alphaproteobacteria</taxon>
        <taxon>Sphingomonadales</taxon>
        <taxon>Sphingomonadaceae</taxon>
        <taxon>Rhizorhabdus</taxon>
    </lineage>
</organism>
<evidence type="ECO:0000256" key="1">
    <source>
        <dbReference type="SAM" id="Phobius"/>
    </source>
</evidence>
<sequence length="163" mass="16821">MIWTIGFGALCAGVAGALVFDIWNWLIEKVAGIRAPRWAILGRWLLAPLGCGGEGPVFTPAERWLGTFAHYATGVAFALGLILAMGPGWIARPTLAPALVAGIVTTVFAWFVIMPALGAGIAGARIPRPNRQRVATLVAHAMMGAGFYAGAVAVAATGLQGVA</sequence>
<dbReference type="AlphaFoldDB" id="A0A975D2F2"/>
<reference evidence="2" key="2">
    <citation type="submission" date="2021-04" db="EMBL/GenBank/DDBJ databases">
        <title>Isolation and genomic analysis of the ibuprofen-degrading bacterium Sphingomonas strain MPO218.</title>
        <authorList>
            <person name="Aulestia M."/>
            <person name="Flores A."/>
            <person name="Mangas E.L."/>
            <person name="Perez-Pulido A.J."/>
            <person name="Santero E."/>
            <person name="Camacho E.M."/>
        </authorList>
    </citation>
    <scope>NUCLEOTIDE SEQUENCE</scope>
    <source>
        <strain evidence="2">MPO218</strain>
    </source>
</reference>
<dbReference type="InterPro" id="IPR021329">
    <property type="entry name" value="DUF2938"/>
</dbReference>
<dbReference type="EMBL" id="CP059319">
    <property type="protein sequence ID" value="QTH21424.1"/>
    <property type="molecule type" value="Genomic_DNA"/>
</dbReference>
<protein>
    <submittedName>
        <fullName evidence="2">DUF2938 family protein</fullName>
    </submittedName>
</protein>
<gene>
    <name evidence="2" type="ORF">HRJ34_24415</name>
</gene>
<feature type="transmembrane region" description="Helical" evidence="1">
    <location>
        <begin position="96"/>
        <end position="122"/>
    </location>
</feature>
<feature type="transmembrane region" description="Helical" evidence="1">
    <location>
        <begin position="134"/>
        <end position="159"/>
    </location>
</feature>
<feature type="transmembrane region" description="Helical" evidence="1">
    <location>
        <begin position="6"/>
        <end position="27"/>
    </location>
</feature>
<keyword evidence="1" id="KW-0472">Membrane</keyword>